<dbReference type="RefSeq" id="WP_073404100.1">
    <property type="nucleotide sequence ID" value="NZ_FQTV01000023.1"/>
</dbReference>
<organism evidence="1 2">
    <name type="scientific">Bacteroides luti</name>
    <dbReference type="NCBI Taxonomy" id="1297750"/>
    <lineage>
        <taxon>Bacteria</taxon>
        <taxon>Pseudomonadati</taxon>
        <taxon>Bacteroidota</taxon>
        <taxon>Bacteroidia</taxon>
        <taxon>Bacteroidales</taxon>
        <taxon>Bacteroidaceae</taxon>
        <taxon>Bacteroides</taxon>
    </lineage>
</organism>
<name>A0A1M5H2K1_9BACE</name>
<protein>
    <submittedName>
        <fullName evidence="1">Uncharacterized protein</fullName>
    </submittedName>
</protein>
<sequence length="240" mass="27684">MIRDKGSQQAMIKLISTSDFIPKLRNILNDDSIILSEYEIFLPSKQVQKEVQLKNFLLDKFSGELKTQIVNWWIAEKPQFSNTPNWDFISTCTVDGVKGLLLIEAKAHVQELKQEESGKRINNKSSELNHSKIEEAITQAKAELNVVYPEIKISRDKCYQLSNRIAHAWWLANQGIPVVLVYLGFLNCEDMNDCNRILFKKDEDWQECFRGHAKLVGAEKLIGEWVNCGKSRFMLISKSY</sequence>
<dbReference type="OrthoDB" id="8446429at2"/>
<keyword evidence="2" id="KW-1185">Reference proteome</keyword>
<dbReference type="Proteomes" id="UP000184509">
    <property type="component" value="Unassembled WGS sequence"/>
</dbReference>
<dbReference type="STRING" id="1297750.SAMN05444405_12341"/>
<proteinExistence type="predicted"/>
<dbReference type="EMBL" id="FQTV01000023">
    <property type="protein sequence ID" value="SHG10190.1"/>
    <property type="molecule type" value="Genomic_DNA"/>
</dbReference>
<evidence type="ECO:0000313" key="1">
    <source>
        <dbReference type="EMBL" id="SHG10190.1"/>
    </source>
</evidence>
<evidence type="ECO:0000313" key="2">
    <source>
        <dbReference type="Proteomes" id="UP000184509"/>
    </source>
</evidence>
<accession>A0A1M5H2K1</accession>
<gene>
    <name evidence="1" type="ORF">SAMN05444405_12341</name>
</gene>
<dbReference type="AlphaFoldDB" id="A0A1M5H2K1"/>
<reference evidence="1 2" key="1">
    <citation type="submission" date="2016-11" db="EMBL/GenBank/DDBJ databases">
        <authorList>
            <person name="Jaros S."/>
            <person name="Januszkiewicz K."/>
            <person name="Wedrychowicz H."/>
        </authorList>
    </citation>
    <scope>NUCLEOTIDE SEQUENCE [LARGE SCALE GENOMIC DNA]</scope>
    <source>
        <strain evidence="1 2">DSM 26991</strain>
    </source>
</reference>